<dbReference type="OrthoDB" id="10652013at2759"/>
<proteinExistence type="predicted"/>
<evidence type="ECO:0000313" key="1">
    <source>
        <dbReference type="EMBL" id="KAG0151528.1"/>
    </source>
</evidence>
<dbReference type="AlphaFoldDB" id="A0A9P6NSQ2"/>
<accession>A0A9P6NSQ2</accession>
<protein>
    <submittedName>
        <fullName evidence="1">Uncharacterized protein</fullName>
    </submittedName>
</protein>
<organism evidence="1 2">
    <name type="scientific">Cronartium quercuum f. sp. fusiforme G11</name>
    <dbReference type="NCBI Taxonomy" id="708437"/>
    <lineage>
        <taxon>Eukaryota</taxon>
        <taxon>Fungi</taxon>
        <taxon>Dikarya</taxon>
        <taxon>Basidiomycota</taxon>
        <taxon>Pucciniomycotina</taxon>
        <taxon>Pucciniomycetes</taxon>
        <taxon>Pucciniales</taxon>
        <taxon>Coleosporiaceae</taxon>
        <taxon>Cronartium</taxon>
    </lineage>
</organism>
<dbReference type="Proteomes" id="UP000886653">
    <property type="component" value="Unassembled WGS sequence"/>
</dbReference>
<comment type="caution">
    <text evidence="1">The sequence shown here is derived from an EMBL/GenBank/DDBJ whole genome shotgun (WGS) entry which is preliminary data.</text>
</comment>
<evidence type="ECO:0000313" key="2">
    <source>
        <dbReference type="Proteomes" id="UP000886653"/>
    </source>
</evidence>
<name>A0A9P6NSQ2_9BASI</name>
<dbReference type="EMBL" id="MU167212">
    <property type="protein sequence ID" value="KAG0151528.1"/>
    <property type="molecule type" value="Genomic_DNA"/>
</dbReference>
<dbReference type="InterPro" id="IPR032675">
    <property type="entry name" value="LRR_dom_sf"/>
</dbReference>
<dbReference type="SUPFAM" id="SSF52047">
    <property type="entry name" value="RNI-like"/>
    <property type="match status" value="1"/>
</dbReference>
<reference evidence="1" key="1">
    <citation type="submission" date="2013-11" db="EMBL/GenBank/DDBJ databases">
        <title>Genome sequence of the fusiform rust pathogen reveals effectors for host alternation and coevolution with pine.</title>
        <authorList>
            <consortium name="DOE Joint Genome Institute"/>
            <person name="Smith K."/>
            <person name="Pendleton A."/>
            <person name="Kubisiak T."/>
            <person name="Anderson C."/>
            <person name="Salamov A."/>
            <person name="Aerts A."/>
            <person name="Riley R."/>
            <person name="Clum A."/>
            <person name="Lindquist E."/>
            <person name="Ence D."/>
            <person name="Campbell M."/>
            <person name="Kronenberg Z."/>
            <person name="Feau N."/>
            <person name="Dhillon B."/>
            <person name="Hamelin R."/>
            <person name="Burleigh J."/>
            <person name="Smith J."/>
            <person name="Yandell M."/>
            <person name="Nelson C."/>
            <person name="Grigoriev I."/>
            <person name="Davis J."/>
        </authorList>
    </citation>
    <scope>NUCLEOTIDE SEQUENCE</scope>
    <source>
        <strain evidence="1">G11</strain>
    </source>
</reference>
<keyword evidence="2" id="KW-1185">Reference proteome</keyword>
<gene>
    <name evidence="1" type="ORF">CROQUDRAFT_36681</name>
</gene>
<sequence>MKHIRITDEEDEEYIPFCGVYENPGGPILNTFQSLATVNRRIYDISRPRLWKTLAFPTSVPNRMSEWTEDFLFKHGDLVEDISITLTPEWVSDDTEAIAQNAASDNLLVYDSLESHISSGDHRGLSHKNTTKVLIMCPNIRSLKLDLPFEYGLEYGPQDVTRLQTRLKKVVSRLPNLQNLELIDRSGRCMSDKFIVALIEHLPSLKSLECKNVFSRTGPGSLTKTLGWHLAQLELLSSLTFYRCNALNSTWCDQASPTQLTTLKLASCPNLSFVHALQLVERCASRLKDLTIDFDSQMLLSLPIHPVANGLGPH</sequence>
<dbReference type="Gene3D" id="3.80.10.10">
    <property type="entry name" value="Ribonuclease Inhibitor"/>
    <property type="match status" value="1"/>
</dbReference>